<feature type="domain" description="Doublecortin" evidence="4">
    <location>
        <begin position="150"/>
        <end position="248"/>
    </location>
</feature>
<evidence type="ECO:0000256" key="1">
    <source>
        <dbReference type="SAM" id="MobiDB-lite"/>
    </source>
</evidence>
<dbReference type="Proteomes" id="UP000480303">
    <property type="component" value="Unassembled WGS sequence"/>
</dbReference>
<keyword evidence="3" id="KW-0732">Signal</keyword>
<evidence type="ECO:0000313" key="6">
    <source>
        <dbReference type="Proteomes" id="UP000480303"/>
    </source>
</evidence>
<feature type="chain" id="PRO_5025636900" description="Doublecortin domain-containing protein" evidence="3">
    <location>
        <begin position="28"/>
        <end position="351"/>
    </location>
</feature>
<reference evidence="5 6" key="1">
    <citation type="submission" date="2020-02" db="EMBL/GenBank/DDBJ databases">
        <title>Draft genome sequence of Lactococcus sp. Hs30E4-3.</title>
        <authorList>
            <person name="Noda S."/>
            <person name="Yuki M."/>
            <person name="Ohkuma M."/>
        </authorList>
    </citation>
    <scope>NUCLEOTIDE SEQUENCE [LARGE SCALE GENOMIC DNA]</scope>
    <source>
        <strain evidence="5 6">Hs30E4-3</strain>
    </source>
</reference>
<keyword evidence="2" id="KW-1133">Transmembrane helix</keyword>
<protein>
    <recommendedName>
        <fullName evidence="4">Doublecortin domain-containing protein</fullName>
    </recommendedName>
</protein>
<proteinExistence type="predicted"/>
<feature type="region of interest" description="Disordered" evidence="1">
    <location>
        <begin position="44"/>
        <end position="76"/>
    </location>
</feature>
<feature type="region of interest" description="Disordered" evidence="1">
    <location>
        <begin position="290"/>
        <end position="315"/>
    </location>
</feature>
<feature type="transmembrane region" description="Helical" evidence="2">
    <location>
        <begin position="326"/>
        <end position="344"/>
    </location>
</feature>
<evidence type="ECO:0000256" key="2">
    <source>
        <dbReference type="SAM" id="Phobius"/>
    </source>
</evidence>
<dbReference type="EMBL" id="BLLI01000047">
    <property type="protein sequence ID" value="GFH42945.1"/>
    <property type="molecule type" value="Genomic_DNA"/>
</dbReference>
<evidence type="ECO:0000259" key="4">
    <source>
        <dbReference type="PROSITE" id="PS50309"/>
    </source>
</evidence>
<accession>A0A6A0BE33</accession>
<evidence type="ECO:0000256" key="3">
    <source>
        <dbReference type="SAM" id="SignalP"/>
    </source>
</evidence>
<sequence>MKNFQKLLCGAFLVATLGAVGANSAVAETDKTLASSTVVISSETQSAVKEEGAEKAADTTSETPESEKIAPAELTSKQNEEVRVVQDGQTYIGIYENTGSGEIYTYYLEPKNIGVVDPNSKTYSYRDTPDGLRLMANDGLFADDFRVSNQYEKVEHNGKLYLKVAFRGFRKVDNLNVWKEFYILADDFVDYLEQKDGVKKYYFVYNTEGTQIVEEAIERTGKEITSVEQDGKTYLVLGYEILEGTRYSIYLLKEDAQQFVANRDEVQLYYQLNYGDEILPLDGKTLPVSEEKKVSEPQKNSETKSSDSAKLPAKNESKLPNTATEIFLTANLIGAVIVGAVFIIKKKAKKI</sequence>
<comment type="caution">
    <text evidence="5">The sequence shown here is derived from an EMBL/GenBank/DDBJ whole genome shotgun (WGS) entry which is preliminary data.</text>
</comment>
<gene>
    <name evidence="5" type="ORF">Hs30E_14960</name>
</gene>
<dbReference type="RefSeq" id="WP_172209375.1">
    <property type="nucleotide sequence ID" value="NZ_BLLI01000047.1"/>
</dbReference>
<feature type="compositionally biased region" description="Basic and acidic residues" evidence="1">
    <location>
        <begin position="48"/>
        <end position="57"/>
    </location>
</feature>
<evidence type="ECO:0000313" key="5">
    <source>
        <dbReference type="EMBL" id="GFH42945.1"/>
    </source>
</evidence>
<keyword evidence="6" id="KW-1185">Reference proteome</keyword>
<feature type="signal peptide" evidence="3">
    <location>
        <begin position="1"/>
        <end position="27"/>
    </location>
</feature>
<keyword evidence="2" id="KW-0472">Membrane</keyword>
<dbReference type="InterPro" id="IPR003533">
    <property type="entry name" value="Doublecortin_dom"/>
</dbReference>
<keyword evidence="2" id="KW-0812">Transmembrane</keyword>
<organism evidence="5 6">
    <name type="scientific">Pseudolactococcus hodotermopsidis</name>
    <dbReference type="NCBI Taxonomy" id="2709157"/>
    <lineage>
        <taxon>Bacteria</taxon>
        <taxon>Bacillati</taxon>
        <taxon>Bacillota</taxon>
        <taxon>Bacilli</taxon>
        <taxon>Lactobacillales</taxon>
        <taxon>Streptococcaceae</taxon>
        <taxon>Pseudolactococcus</taxon>
    </lineage>
</organism>
<name>A0A6A0BE33_9LACT</name>
<dbReference type="AlphaFoldDB" id="A0A6A0BE33"/>
<dbReference type="GO" id="GO:0035556">
    <property type="term" value="P:intracellular signal transduction"/>
    <property type="evidence" value="ECO:0007669"/>
    <property type="project" value="InterPro"/>
</dbReference>
<dbReference type="PROSITE" id="PS50309">
    <property type="entry name" value="DC"/>
    <property type="match status" value="1"/>
</dbReference>